<dbReference type="Proteomes" id="UP000621455">
    <property type="component" value="Unassembled WGS sequence"/>
</dbReference>
<dbReference type="EMBL" id="WHJG01000059">
    <property type="protein sequence ID" value="NHZ83699.1"/>
    <property type="molecule type" value="Genomic_DNA"/>
</dbReference>
<keyword evidence="2" id="KW-1185">Reference proteome</keyword>
<evidence type="ECO:0000313" key="1">
    <source>
        <dbReference type="EMBL" id="NHZ83699.1"/>
    </source>
</evidence>
<dbReference type="RefSeq" id="WP_167093629.1">
    <property type="nucleotide sequence ID" value="NZ_WHJG01000059.1"/>
</dbReference>
<comment type="caution">
    <text evidence="1">The sequence shown here is derived from an EMBL/GenBank/DDBJ whole genome shotgun (WGS) entry which is preliminary data.</text>
</comment>
<sequence length="101" mass="10582">MKKQPCENCGGSGFCFGKRCTCQPAEPDHSRKSLAKNPVPTDTARLDWTLPLLTGAVSDVADLRAAALAAALIAGLDDRAAIDAAMTYASRAQASKSTTRD</sequence>
<organism evidence="1 2">
    <name type="scientific">Massilia frigida</name>
    <dbReference type="NCBI Taxonomy" id="2609281"/>
    <lineage>
        <taxon>Bacteria</taxon>
        <taxon>Pseudomonadati</taxon>
        <taxon>Pseudomonadota</taxon>
        <taxon>Betaproteobacteria</taxon>
        <taxon>Burkholderiales</taxon>
        <taxon>Oxalobacteraceae</taxon>
        <taxon>Telluria group</taxon>
        <taxon>Massilia</taxon>
    </lineage>
</organism>
<protein>
    <submittedName>
        <fullName evidence="1">Uncharacterized protein</fullName>
    </submittedName>
</protein>
<evidence type="ECO:0000313" key="2">
    <source>
        <dbReference type="Proteomes" id="UP000621455"/>
    </source>
</evidence>
<accession>A0ABX0NIP2</accession>
<gene>
    <name evidence="1" type="ORF">F2P44_31190</name>
</gene>
<reference evidence="1 2" key="1">
    <citation type="submission" date="2019-10" db="EMBL/GenBank/DDBJ databases">
        <title>Taxonomy of Antarctic Massilia spp.: description of Massilia rubra sp. nov., Massilia aquatica sp. nov., Massilia mucilaginosa sp. nov., Massilia frigida sp. nov. isolated from streams, lakes and regoliths.</title>
        <authorList>
            <person name="Holochova P."/>
            <person name="Sedlacek I."/>
            <person name="Kralova S."/>
            <person name="Maslanova I."/>
            <person name="Busse H.-J."/>
            <person name="Stankova E."/>
            <person name="Vrbovska V."/>
            <person name="Kovarovic V."/>
            <person name="Bartak M."/>
            <person name="Svec P."/>
            <person name="Pantucek R."/>
        </authorList>
    </citation>
    <scope>NUCLEOTIDE SEQUENCE [LARGE SCALE GENOMIC DNA]</scope>
    <source>
        <strain evidence="1 2">CCM 8695</strain>
    </source>
</reference>
<proteinExistence type="predicted"/>
<name>A0ABX0NIP2_9BURK</name>